<dbReference type="InterPro" id="IPR002903">
    <property type="entry name" value="RsmH"/>
</dbReference>
<dbReference type="RefSeq" id="WP_071139163.1">
    <property type="nucleotide sequence ID" value="NZ_CP035282.1"/>
</dbReference>
<dbReference type="OrthoDB" id="9806637at2"/>
<evidence type="ECO:0000256" key="1">
    <source>
        <dbReference type="ARBA" id="ARBA00010396"/>
    </source>
</evidence>
<dbReference type="EC" id="2.1.1.199" evidence="7"/>
<comment type="function">
    <text evidence="7">Specifically methylates the N4 position of cytidine in position 1402 (C1402) of 16S rRNA.</text>
</comment>
<evidence type="ECO:0000256" key="3">
    <source>
        <dbReference type="ARBA" id="ARBA00022552"/>
    </source>
</evidence>
<name>A0A410QDM4_9FIRM</name>
<comment type="subcellular location">
    <subcellularLocation>
        <location evidence="7">Cytoplasm</location>
    </subcellularLocation>
</comment>
<dbReference type="InterPro" id="IPR029063">
    <property type="entry name" value="SAM-dependent_MTases_sf"/>
</dbReference>
<organism evidence="8 9">
    <name type="scientific">Acidilutibacter cellobiosedens</name>
    <dbReference type="NCBI Taxonomy" id="2507161"/>
    <lineage>
        <taxon>Bacteria</taxon>
        <taxon>Bacillati</taxon>
        <taxon>Bacillota</taxon>
        <taxon>Tissierellia</taxon>
        <taxon>Tissierellales</taxon>
        <taxon>Acidilutibacteraceae</taxon>
        <taxon>Acidilutibacter</taxon>
    </lineage>
</organism>
<dbReference type="Pfam" id="PF01795">
    <property type="entry name" value="Methyltransf_5"/>
    <property type="match status" value="1"/>
</dbReference>
<evidence type="ECO:0000313" key="9">
    <source>
        <dbReference type="Proteomes" id="UP000287969"/>
    </source>
</evidence>
<dbReference type="AlphaFoldDB" id="A0A410QDM4"/>
<dbReference type="Proteomes" id="UP000287969">
    <property type="component" value="Chromosome"/>
</dbReference>
<evidence type="ECO:0000256" key="6">
    <source>
        <dbReference type="ARBA" id="ARBA00022691"/>
    </source>
</evidence>
<dbReference type="GO" id="GO:0071424">
    <property type="term" value="F:rRNA (cytosine-N4-)-methyltransferase activity"/>
    <property type="evidence" value="ECO:0007669"/>
    <property type="project" value="UniProtKB-UniRule"/>
</dbReference>
<dbReference type="GO" id="GO:0005737">
    <property type="term" value="C:cytoplasm"/>
    <property type="evidence" value="ECO:0007669"/>
    <property type="project" value="UniProtKB-SubCell"/>
</dbReference>
<dbReference type="Gene3D" id="3.40.50.150">
    <property type="entry name" value="Vaccinia Virus protein VP39"/>
    <property type="match status" value="1"/>
</dbReference>
<feature type="binding site" evidence="7">
    <location>
        <position position="107"/>
    </location>
    <ligand>
        <name>S-adenosyl-L-methionine</name>
        <dbReference type="ChEBI" id="CHEBI:59789"/>
    </ligand>
</feature>
<protein>
    <recommendedName>
        <fullName evidence="7">Ribosomal RNA small subunit methyltransferase H</fullName>
        <ecNumber evidence="7">2.1.1.199</ecNumber>
    </recommendedName>
    <alternativeName>
        <fullName evidence="7">16S rRNA m(4)C1402 methyltransferase</fullName>
    </alternativeName>
    <alternativeName>
        <fullName evidence="7">rRNA (cytosine-N(4)-)-methyltransferase RsmH</fullName>
    </alternativeName>
</protein>
<dbReference type="SUPFAM" id="SSF81799">
    <property type="entry name" value="Putative methyltransferase TM0872, insert domain"/>
    <property type="match status" value="1"/>
</dbReference>
<evidence type="ECO:0000256" key="4">
    <source>
        <dbReference type="ARBA" id="ARBA00022603"/>
    </source>
</evidence>
<accession>A0A410QDM4</accession>
<dbReference type="Gene3D" id="1.10.150.170">
    <property type="entry name" value="Putative methyltransferase TM0872, insert domain"/>
    <property type="match status" value="1"/>
</dbReference>
<proteinExistence type="inferred from homology"/>
<keyword evidence="9" id="KW-1185">Reference proteome</keyword>
<evidence type="ECO:0000256" key="7">
    <source>
        <dbReference type="HAMAP-Rule" id="MF_01007"/>
    </source>
</evidence>
<comment type="similarity">
    <text evidence="1 7">Belongs to the methyltransferase superfamily. RsmH family.</text>
</comment>
<keyword evidence="6 7" id="KW-0949">S-adenosyl-L-methionine</keyword>
<dbReference type="NCBIfam" id="TIGR00006">
    <property type="entry name" value="16S rRNA (cytosine(1402)-N(4))-methyltransferase RsmH"/>
    <property type="match status" value="1"/>
</dbReference>
<evidence type="ECO:0000313" key="8">
    <source>
        <dbReference type="EMBL" id="QAT62091.1"/>
    </source>
</evidence>
<comment type="catalytic activity">
    <reaction evidence="7">
        <text>cytidine(1402) in 16S rRNA + S-adenosyl-L-methionine = N(4)-methylcytidine(1402) in 16S rRNA + S-adenosyl-L-homocysteine + H(+)</text>
        <dbReference type="Rhea" id="RHEA:42928"/>
        <dbReference type="Rhea" id="RHEA-COMP:10286"/>
        <dbReference type="Rhea" id="RHEA-COMP:10287"/>
        <dbReference type="ChEBI" id="CHEBI:15378"/>
        <dbReference type="ChEBI" id="CHEBI:57856"/>
        <dbReference type="ChEBI" id="CHEBI:59789"/>
        <dbReference type="ChEBI" id="CHEBI:74506"/>
        <dbReference type="ChEBI" id="CHEBI:82748"/>
        <dbReference type="EC" id="2.1.1.199"/>
    </reaction>
</comment>
<keyword evidence="2 7" id="KW-0963">Cytoplasm</keyword>
<dbReference type="PANTHER" id="PTHR11265:SF0">
    <property type="entry name" value="12S RRNA N4-METHYLCYTIDINE METHYLTRANSFERASE"/>
    <property type="match status" value="1"/>
</dbReference>
<dbReference type="InterPro" id="IPR023397">
    <property type="entry name" value="SAM-dep_MeTrfase_MraW_recog"/>
</dbReference>
<dbReference type="GO" id="GO:0070475">
    <property type="term" value="P:rRNA base methylation"/>
    <property type="evidence" value="ECO:0007669"/>
    <property type="project" value="UniProtKB-UniRule"/>
</dbReference>
<feature type="binding site" evidence="7">
    <location>
        <begin position="33"/>
        <end position="35"/>
    </location>
    <ligand>
        <name>S-adenosyl-L-methionine</name>
        <dbReference type="ChEBI" id="CHEBI:59789"/>
    </ligand>
</feature>
<evidence type="ECO:0000256" key="5">
    <source>
        <dbReference type="ARBA" id="ARBA00022679"/>
    </source>
</evidence>
<gene>
    <name evidence="7 8" type="primary">rsmH</name>
    <name evidence="8" type="ORF">EQM13_11085</name>
</gene>
<evidence type="ECO:0000256" key="2">
    <source>
        <dbReference type="ARBA" id="ARBA00022490"/>
    </source>
</evidence>
<keyword evidence="3 7" id="KW-0698">rRNA processing</keyword>
<sequence>MDFEHTPVLLNEVIKGLNIKKDGIYVDGTLGGAGHSLKIIEGLDNGKLVGIDQDMDAINKAKDVLKDYLERAEIIHDNFKNIPQILSNLNIDKVDGIFLDLGVSSYQFDERERGFSYQKDAPLDMRMDRENNLRAWDVVNKYKEKELSDILWKYGDERWSKRIAKFIVEERRNSPIDTTFQLVSIIKKAIPKGARASGHHPAKKTFQAIRIEVNKELEILKKSIPALCNLLKPKGRICIITFHSLEDRIVKENFKELNTGCICPKDFPICVCNRKKEIEIITKKPIVPTEDELSKNPRARSAKLRIGEKV</sequence>
<feature type="binding site" evidence="7">
    <location>
        <position position="100"/>
    </location>
    <ligand>
        <name>S-adenosyl-L-methionine</name>
        <dbReference type="ChEBI" id="CHEBI:59789"/>
    </ligand>
</feature>
<dbReference type="FunFam" id="1.10.150.170:FF:000001">
    <property type="entry name" value="Ribosomal RNA small subunit methyltransferase H"/>
    <property type="match status" value="1"/>
</dbReference>
<dbReference type="SUPFAM" id="SSF53335">
    <property type="entry name" value="S-adenosyl-L-methionine-dependent methyltransferases"/>
    <property type="match status" value="1"/>
</dbReference>
<dbReference type="PIRSF" id="PIRSF004486">
    <property type="entry name" value="MraW"/>
    <property type="match status" value="1"/>
</dbReference>
<keyword evidence="4 7" id="KW-0489">Methyltransferase</keyword>
<dbReference type="KEGG" id="spoa:EQM13_11085"/>
<reference evidence="9" key="1">
    <citation type="submission" date="2019-01" db="EMBL/GenBank/DDBJ databases">
        <title>Draft genomes of a novel of Sporanaerobacter strains.</title>
        <authorList>
            <person name="Ma S."/>
        </authorList>
    </citation>
    <scope>NUCLEOTIDE SEQUENCE [LARGE SCALE GENOMIC DNA]</scope>
    <source>
        <strain evidence="9">NJN-17</strain>
    </source>
</reference>
<dbReference type="PANTHER" id="PTHR11265">
    <property type="entry name" value="S-ADENOSYL-METHYLTRANSFERASE MRAW"/>
    <property type="match status" value="1"/>
</dbReference>
<dbReference type="HAMAP" id="MF_01007">
    <property type="entry name" value="16SrRNA_methyltr_H"/>
    <property type="match status" value="1"/>
</dbReference>
<feature type="binding site" evidence="7">
    <location>
        <position position="52"/>
    </location>
    <ligand>
        <name>S-adenosyl-L-methionine</name>
        <dbReference type="ChEBI" id="CHEBI:59789"/>
    </ligand>
</feature>
<dbReference type="EMBL" id="CP035282">
    <property type="protein sequence ID" value="QAT62091.1"/>
    <property type="molecule type" value="Genomic_DNA"/>
</dbReference>
<keyword evidence="5 7" id="KW-0808">Transferase</keyword>
<feature type="binding site" evidence="7">
    <location>
        <position position="79"/>
    </location>
    <ligand>
        <name>S-adenosyl-L-methionine</name>
        <dbReference type="ChEBI" id="CHEBI:59789"/>
    </ligand>
</feature>